<dbReference type="KEGG" id="adl:AURDEDRAFT_169550"/>
<dbReference type="EMBL" id="JH687793">
    <property type="protein sequence ID" value="EJD41389.1"/>
    <property type="molecule type" value="Genomic_DNA"/>
</dbReference>
<evidence type="ECO:0000313" key="3">
    <source>
        <dbReference type="Proteomes" id="UP000006514"/>
    </source>
</evidence>
<dbReference type="InParanoid" id="J0DDC3"/>
<feature type="region of interest" description="Disordered" evidence="1">
    <location>
        <begin position="140"/>
        <end position="174"/>
    </location>
</feature>
<reference evidence="3" key="1">
    <citation type="journal article" date="2012" name="Science">
        <title>The Paleozoic origin of enzymatic lignin decomposition reconstructed from 31 fungal genomes.</title>
        <authorList>
            <person name="Floudas D."/>
            <person name="Binder M."/>
            <person name="Riley R."/>
            <person name="Barry K."/>
            <person name="Blanchette R.A."/>
            <person name="Henrissat B."/>
            <person name="Martinez A.T."/>
            <person name="Otillar R."/>
            <person name="Spatafora J.W."/>
            <person name="Yadav J.S."/>
            <person name="Aerts A."/>
            <person name="Benoit I."/>
            <person name="Boyd A."/>
            <person name="Carlson A."/>
            <person name="Copeland A."/>
            <person name="Coutinho P.M."/>
            <person name="de Vries R.P."/>
            <person name="Ferreira P."/>
            <person name="Findley K."/>
            <person name="Foster B."/>
            <person name="Gaskell J."/>
            <person name="Glotzer D."/>
            <person name="Gorecki P."/>
            <person name="Heitman J."/>
            <person name="Hesse C."/>
            <person name="Hori C."/>
            <person name="Igarashi K."/>
            <person name="Jurgens J.A."/>
            <person name="Kallen N."/>
            <person name="Kersten P."/>
            <person name="Kohler A."/>
            <person name="Kuees U."/>
            <person name="Kumar T.K.A."/>
            <person name="Kuo A."/>
            <person name="LaButti K."/>
            <person name="Larrondo L.F."/>
            <person name="Lindquist E."/>
            <person name="Ling A."/>
            <person name="Lombard V."/>
            <person name="Lucas S."/>
            <person name="Lundell T."/>
            <person name="Martin R."/>
            <person name="McLaughlin D.J."/>
            <person name="Morgenstern I."/>
            <person name="Morin E."/>
            <person name="Murat C."/>
            <person name="Nagy L.G."/>
            <person name="Nolan M."/>
            <person name="Ohm R.A."/>
            <person name="Patyshakuliyeva A."/>
            <person name="Rokas A."/>
            <person name="Ruiz-Duenas F.J."/>
            <person name="Sabat G."/>
            <person name="Salamov A."/>
            <person name="Samejima M."/>
            <person name="Schmutz J."/>
            <person name="Slot J.C."/>
            <person name="St John F."/>
            <person name="Stenlid J."/>
            <person name="Sun H."/>
            <person name="Sun S."/>
            <person name="Syed K."/>
            <person name="Tsang A."/>
            <person name="Wiebenga A."/>
            <person name="Young D."/>
            <person name="Pisabarro A."/>
            <person name="Eastwood D.C."/>
            <person name="Martin F."/>
            <person name="Cullen D."/>
            <person name="Grigoriev I.V."/>
            <person name="Hibbett D.S."/>
        </authorList>
    </citation>
    <scope>NUCLEOTIDE SEQUENCE [LARGE SCALE GENOMIC DNA]</scope>
    <source>
        <strain evidence="3">TFB10046</strain>
    </source>
</reference>
<accession>J0DDC3</accession>
<feature type="region of interest" description="Disordered" evidence="1">
    <location>
        <begin position="1"/>
        <end position="62"/>
    </location>
</feature>
<proteinExistence type="predicted"/>
<feature type="compositionally biased region" description="Polar residues" evidence="1">
    <location>
        <begin position="22"/>
        <end position="31"/>
    </location>
</feature>
<evidence type="ECO:0000256" key="1">
    <source>
        <dbReference type="SAM" id="MobiDB-lite"/>
    </source>
</evidence>
<evidence type="ECO:0000313" key="2">
    <source>
        <dbReference type="EMBL" id="EJD41389.1"/>
    </source>
</evidence>
<dbReference type="Proteomes" id="UP000006514">
    <property type="component" value="Unassembled WGS sequence"/>
</dbReference>
<sequence length="272" mass="28893">MSRASSYAFSPSPDQAARPPTSDITQASSPVPKTPLSDASPAAARGWQDPAPNTTTTTNDARALIPEPYLASTPPPPAQDVWLPAVATPKTIQKLRAQTPAGLRSRLYASLSDYREISAYEAAAAAAAGTWMRRIVSCDHGKQPASPEDTYGVSELLQPGSPPSSKSSGAGSRSGSLSHSMLLMCEAGHVCVVHCDHAMSSVAPPASAQQFPTHDSQEESQELVGDAAEVNAADDRDEVDRTGDSDDEMDDDVRHIFVRGPLRRYLGHPRSY</sequence>
<protein>
    <submittedName>
        <fullName evidence="2">Uncharacterized protein</fullName>
    </submittedName>
</protein>
<feature type="compositionally biased region" description="Polar residues" evidence="1">
    <location>
        <begin position="1"/>
        <end position="13"/>
    </location>
</feature>
<keyword evidence="3" id="KW-1185">Reference proteome</keyword>
<feature type="compositionally biased region" description="Low complexity" evidence="1">
    <location>
        <begin position="156"/>
        <end position="174"/>
    </location>
</feature>
<dbReference type="AlphaFoldDB" id="J0DDC3"/>
<name>J0DDC3_AURST</name>
<gene>
    <name evidence="2" type="ORF">AURDEDRAFT_169550</name>
</gene>
<feature type="compositionally biased region" description="Low complexity" evidence="1">
    <location>
        <begin position="49"/>
        <end position="61"/>
    </location>
</feature>
<organism evidence="2 3">
    <name type="scientific">Auricularia subglabra (strain TFB-10046 / SS5)</name>
    <name type="common">White-rot fungus</name>
    <name type="synonym">Auricularia delicata (strain TFB10046)</name>
    <dbReference type="NCBI Taxonomy" id="717982"/>
    <lineage>
        <taxon>Eukaryota</taxon>
        <taxon>Fungi</taxon>
        <taxon>Dikarya</taxon>
        <taxon>Basidiomycota</taxon>
        <taxon>Agaricomycotina</taxon>
        <taxon>Agaricomycetes</taxon>
        <taxon>Auriculariales</taxon>
        <taxon>Auriculariaceae</taxon>
        <taxon>Auricularia</taxon>
    </lineage>
</organism>
<feature type="region of interest" description="Disordered" evidence="1">
    <location>
        <begin position="205"/>
        <end position="253"/>
    </location>
</feature>